<dbReference type="PANTHER" id="PTHR30572">
    <property type="entry name" value="MEMBRANE COMPONENT OF TRANSPORTER-RELATED"/>
    <property type="match status" value="1"/>
</dbReference>
<reference evidence="9 10" key="1">
    <citation type="submission" date="2019-11" db="EMBL/GenBank/DDBJ databases">
        <authorList>
            <person name="Zheng R.K."/>
            <person name="Sun C.M."/>
        </authorList>
    </citation>
    <scope>NUCLEOTIDE SEQUENCE [LARGE SCALE GENOMIC DNA]</scope>
    <source>
        <strain evidence="9 10">WC007</strain>
    </source>
</reference>
<feature type="transmembrane region" description="Helical" evidence="6">
    <location>
        <begin position="747"/>
        <end position="767"/>
    </location>
</feature>
<evidence type="ECO:0000313" key="10">
    <source>
        <dbReference type="Proteomes" id="UP000428260"/>
    </source>
</evidence>
<dbReference type="KEGG" id="mcos:GM418_13525"/>
<evidence type="ECO:0000256" key="6">
    <source>
        <dbReference type="SAM" id="Phobius"/>
    </source>
</evidence>
<proteinExistence type="predicted"/>
<dbReference type="Pfam" id="PF12704">
    <property type="entry name" value="MacB_PCD"/>
    <property type="match status" value="1"/>
</dbReference>
<dbReference type="Pfam" id="PF02687">
    <property type="entry name" value="FtsX"/>
    <property type="match status" value="2"/>
</dbReference>
<feature type="domain" description="ABC3 transporter permease C-terminal" evidence="7">
    <location>
        <begin position="664"/>
        <end position="777"/>
    </location>
</feature>
<feature type="transmembrane region" description="Helical" evidence="6">
    <location>
        <begin position="331"/>
        <end position="352"/>
    </location>
</feature>
<dbReference type="Proteomes" id="UP000428260">
    <property type="component" value="Chromosome"/>
</dbReference>
<keyword evidence="10" id="KW-1185">Reference proteome</keyword>
<name>A0A6I6JWX6_9BACT</name>
<evidence type="ECO:0000259" key="7">
    <source>
        <dbReference type="Pfam" id="PF02687"/>
    </source>
</evidence>
<dbReference type="InterPro" id="IPR050250">
    <property type="entry name" value="Macrolide_Exporter_MacB"/>
</dbReference>
<keyword evidence="3 6" id="KW-0812">Transmembrane</keyword>
<dbReference type="RefSeq" id="WP_158867156.1">
    <property type="nucleotide sequence ID" value="NZ_CP046401.1"/>
</dbReference>
<accession>A0A6I6JWX6</accession>
<feature type="domain" description="ABC3 transporter permease C-terminal" evidence="7">
    <location>
        <begin position="281"/>
        <end position="396"/>
    </location>
</feature>
<protein>
    <submittedName>
        <fullName evidence="9">FtsX-like permease family protein</fullName>
    </submittedName>
</protein>
<evidence type="ECO:0000256" key="2">
    <source>
        <dbReference type="ARBA" id="ARBA00022475"/>
    </source>
</evidence>
<keyword evidence="5 6" id="KW-0472">Membrane</keyword>
<dbReference type="GO" id="GO:0022857">
    <property type="term" value="F:transmembrane transporter activity"/>
    <property type="evidence" value="ECO:0007669"/>
    <property type="project" value="TreeGrafter"/>
</dbReference>
<feature type="transmembrane region" description="Helical" evidence="6">
    <location>
        <begin position="372"/>
        <end position="393"/>
    </location>
</feature>
<evidence type="ECO:0000256" key="3">
    <source>
        <dbReference type="ARBA" id="ARBA00022692"/>
    </source>
</evidence>
<keyword evidence="2" id="KW-1003">Cell membrane</keyword>
<sequence length="784" mass="88808">MKNVIKLILRNLLRKPVTTGINLLGLSVSLALVIILSAYSYSEFTTDNFHKNHENIYLIQPLKDWFYTPGILKPIIDANIAGVKKSIRMRDKWNPPVYQVENEDPVISDLIFSDNDFFDLFDYTASEGNLKTALGSPMSVVISKPLATRLFGNQSAVGKLVKIDNKHLLTVTAVLKEQPSNTMFSFNSIANIETMKRVQSDDERDFTTWGWKNYQTFLLLDDKANPSSVQSQVIKLFPEEEQKKFVDLNLVPLDNIYFSFHNDHHTFIKSGNKTQVILLSVVAFLILVVALVNFINISTTQWRDQIKQTGILKVIGAKRTEIMLKMLFETFLQFTFAFLFACLMTYIVTPILAHETTITFNPLIIYSGKFLIISLACIFVLSLLCSIVPALRIASSETLINLKKKIVFKHTKSLGKGTLVSAQFVVAIILILFTILIQKQVDFGSSNLGMNQENIVGIELTDQLAGKKDVLKDELLAQANIEEVIFTQYYPGKMNSGWGLELQQNSEKKQVEFRTFSADAGFFDIMGLQLLKGRFYSDDLESDKHKVIVNEQFCRKYGITDPIGAIMPRGNGPDYEIVGLVKDFHFRPINETIAPLAIRNDNYASIALVKLKTENFKALRNTFENIQSMTAELSPSFPVKVSFFSQAVEHLYQEEVKFRKAFTLFAVCAVVISCMGILAMSMFAAQNRIKEIGIRKVNGAKISEILTMLNKDFVRWVVIAFVVATPISYYSMNKWLENFAYKTNLSWWIFALTGVLALGIALLTVSWQSWRAATRNPVEALRYE</sequence>
<evidence type="ECO:0000256" key="1">
    <source>
        <dbReference type="ARBA" id="ARBA00004651"/>
    </source>
</evidence>
<comment type="subcellular location">
    <subcellularLocation>
        <location evidence="1">Cell membrane</location>
        <topology evidence="1">Multi-pass membrane protein</topology>
    </subcellularLocation>
</comment>
<gene>
    <name evidence="9" type="ORF">GM418_13525</name>
</gene>
<feature type="domain" description="MacB-like periplasmic core" evidence="8">
    <location>
        <begin position="19"/>
        <end position="235"/>
    </location>
</feature>
<dbReference type="InterPro" id="IPR025857">
    <property type="entry name" value="MacB_PCD"/>
</dbReference>
<feature type="transmembrane region" description="Helical" evidence="6">
    <location>
        <begin position="414"/>
        <end position="437"/>
    </location>
</feature>
<evidence type="ECO:0000256" key="4">
    <source>
        <dbReference type="ARBA" id="ARBA00022989"/>
    </source>
</evidence>
<dbReference type="AlphaFoldDB" id="A0A6I6JWX6"/>
<evidence type="ECO:0000259" key="8">
    <source>
        <dbReference type="Pfam" id="PF12704"/>
    </source>
</evidence>
<feature type="transmembrane region" description="Helical" evidence="6">
    <location>
        <begin position="713"/>
        <end position="732"/>
    </location>
</feature>
<feature type="transmembrane region" description="Helical" evidence="6">
    <location>
        <begin position="661"/>
        <end position="685"/>
    </location>
</feature>
<keyword evidence="4 6" id="KW-1133">Transmembrane helix</keyword>
<feature type="transmembrane region" description="Helical" evidence="6">
    <location>
        <begin position="21"/>
        <end position="41"/>
    </location>
</feature>
<organism evidence="9 10">
    <name type="scientific">Maribellus comscasis</name>
    <dbReference type="NCBI Taxonomy" id="2681766"/>
    <lineage>
        <taxon>Bacteria</taxon>
        <taxon>Pseudomonadati</taxon>
        <taxon>Bacteroidota</taxon>
        <taxon>Bacteroidia</taxon>
        <taxon>Marinilabiliales</taxon>
        <taxon>Prolixibacteraceae</taxon>
        <taxon>Maribellus</taxon>
    </lineage>
</organism>
<dbReference type="EMBL" id="CP046401">
    <property type="protein sequence ID" value="QGY44647.1"/>
    <property type="molecule type" value="Genomic_DNA"/>
</dbReference>
<feature type="transmembrane region" description="Helical" evidence="6">
    <location>
        <begin position="276"/>
        <end position="297"/>
    </location>
</feature>
<dbReference type="GO" id="GO:0005886">
    <property type="term" value="C:plasma membrane"/>
    <property type="evidence" value="ECO:0007669"/>
    <property type="project" value="UniProtKB-SubCell"/>
</dbReference>
<dbReference type="PANTHER" id="PTHR30572:SF18">
    <property type="entry name" value="ABC-TYPE MACROLIDE FAMILY EXPORT SYSTEM PERMEASE COMPONENT 2"/>
    <property type="match status" value="1"/>
</dbReference>
<dbReference type="InterPro" id="IPR003838">
    <property type="entry name" value="ABC3_permease_C"/>
</dbReference>
<evidence type="ECO:0000256" key="5">
    <source>
        <dbReference type="ARBA" id="ARBA00023136"/>
    </source>
</evidence>
<evidence type="ECO:0000313" key="9">
    <source>
        <dbReference type="EMBL" id="QGY44647.1"/>
    </source>
</evidence>